<organism evidence="1 2">
    <name type="scientific">Amphilophus citrinellus</name>
    <name type="common">Midas cichlid</name>
    <name type="synonym">Cichlasoma citrinellum</name>
    <dbReference type="NCBI Taxonomy" id="61819"/>
    <lineage>
        <taxon>Eukaryota</taxon>
        <taxon>Metazoa</taxon>
        <taxon>Chordata</taxon>
        <taxon>Craniata</taxon>
        <taxon>Vertebrata</taxon>
        <taxon>Euteleostomi</taxon>
        <taxon>Actinopterygii</taxon>
        <taxon>Neopterygii</taxon>
        <taxon>Teleostei</taxon>
        <taxon>Neoteleostei</taxon>
        <taxon>Acanthomorphata</taxon>
        <taxon>Ovalentaria</taxon>
        <taxon>Cichlomorphae</taxon>
        <taxon>Cichliformes</taxon>
        <taxon>Cichlidae</taxon>
        <taxon>New World cichlids</taxon>
        <taxon>Cichlasomatinae</taxon>
        <taxon>Heroini</taxon>
        <taxon>Amphilophus</taxon>
    </lineage>
</organism>
<evidence type="ECO:0000313" key="1">
    <source>
        <dbReference type="Ensembl" id="ENSACIP00000018994.1"/>
    </source>
</evidence>
<sequence length="112" mass="12350">MVVGRHPGINLDSLWSTLALALGPRTAAGWTSGSADLRSTALPRWLHLSDPEATSTFYAPCLQKENLRERLGREHPQESLTVIKMSLRALDYSPRKSPDPELSTEVGLRVSL</sequence>
<reference evidence="1" key="1">
    <citation type="submission" date="2025-08" db="UniProtKB">
        <authorList>
            <consortium name="Ensembl"/>
        </authorList>
    </citation>
    <scope>IDENTIFICATION</scope>
</reference>
<accession>A0A3Q0S2A1</accession>
<reference evidence="1" key="2">
    <citation type="submission" date="2025-09" db="UniProtKB">
        <authorList>
            <consortium name="Ensembl"/>
        </authorList>
    </citation>
    <scope>IDENTIFICATION</scope>
</reference>
<proteinExistence type="predicted"/>
<keyword evidence="2" id="KW-1185">Reference proteome</keyword>
<name>A0A3Q0S2A1_AMPCI</name>
<dbReference type="AlphaFoldDB" id="A0A3Q0S2A1"/>
<evidence type="ECO:0000313" key="2">
    <source>
        <dbReference type="Proteomes" id="UP000261340"/>
    </source>
</evidence>
<dbReference type="Ensembl" id="ENSACIT00000019506.1">
    <property type="protein sequence ID" value="ENSACIP00000018994.1"/>
    <property type="gene ID" value="ENSACIG00000014802.1"/>
</dbReference>
<dbReference type="Proteomes" id="UP000261340">
    <property type="component" value="Unplaced"/>
</dbReference>
<protein>
    <submittedName>
        <fullName evidence="1">Uncharacterized protein</fullName>
    </submittedName>
</protein>